<organism evidence="2 3">
    <name type="scientific">Streptomyces stephensoniae</name>
    <dbReference type="NCBI Taxonomy" id="3375367"/>
    <lineage>
        <taxon>Bacteria</taxon>
        <taxon>Bacillati</taxon>
        <taxon>Actinomycetota</taxon>
        <taxon>Actinomycetes</taxon>
        <taxon>Kitasatosporales</taxon>
        <taxon>Streptomycetaceae</taxon>
        <taxon>Streptomyces</taxon>
    </lineage>
</organism>
<evidence type="ECO:0000313" key="2">
    <source>
        <dbReference type="EMBL" id="MDT0493949.1"/>
    </source>
</evidence>
<dbReference type="EMBL" id="JAVRFG010000041">
    <property type="protein sequence ID" value="MDT0493949.1"/>
    <property type="molecule type" value="Genomic_DNA"/>
</dbReference>
<feature type="region of interest" description="Disordered" evidence="1">
    <location>
        <begin position="1"/>
        <end position="35"/>
    </location>
</feature>
<comment type="caution">
    <text evidence="2">The sequence shown here is derived from an EMBL/GenBank/DDBJ whole genome shotgun (WGS) entry which is preliminary data.</text>
</comment>
<proteinExistence type="predicted"/>
<sequence>MAHAPEERHPREGRPLDRQAGHERGRPVTYSASTSAVRRAWWKVRSALRLPVKG</sequence>
<name>A0ABU2W8K5_9ACTN</name>
<keyword evidence="3" id="KW-1185">Reference proteome</keyword>
<evidence type="ECO:0000256" key="1">
    <source>
        <dbReference type="SAM" id="MobiDB-lite"/>
    </source>
</evidence>
<feature type="compositionally biased region" description="Basic and acidic residues" evidence="1">
    <location>
        <begin position="1"/>
        <end position="26"/>
    </location>
</feature>
<accession>A0ABU2W8K5</accession>
<dbReference type="RefSeq" id="WP_311604580.1">
    <property type="nucleotide sequence ID" value="NZ_JAVRFG010000041.1"/>
</dbReference>
<reference evidence="3" key="1">
    <citation type="submission" date="2023-07" db="EMBL/GenBank/DDBJ databases">
        <title>30 novel species of actinomycetes from the DSMZ collection.</title>
        <authorList>
            <person name="Nouioui I."/>
        </authorList>
    </citation>
    <scope>NUCLEOTIDE SEQUENCE [LARGE SCALE GENOMIC DNA]</scope>
    <source>
        <strain evidence="3">DSM 40932</strain>
    </source>
</reference>
<evidence type="ECO:0000313" key="3">
    <source>
        <dbReference type="Proteomes" id="UP001180556"/>
    </source>
</evidence>
<dbReference type="Proteomes" id="UP001180556">
    <property type="component" value="Unassembled WGS sequence"/>
</dbReference>
<protein>
    <submittedName>
        <fullName evidence="2">Uncharacterized protein</fullName>
    </submittedName>
</protein>
<gene>
    <name evidence="2" type="ORF">RM717_25935</name>
</gene>